<dbReference type="RefSeq" id="XP_033654975.1">
    <property type="nucleotide sequence ID" value="XM_033800819.1"/>
</dbReference>
<proteinExistence type="predicted"/>
<dbReference type="GeneID" id="54553994"/>
<feature type="region of interest" description="Disordered" evidence="1">
    <location>
        <begin position="26"/>
        <end position="47"/>
    </location>
</feature>
<name>A0A6A6JP28_WESOR</name>
<dbReference type="AlphaFoldDB" id="A0A6A6JP28"/>
<evidence type="ECO:0000256" key="1">
    <source>
        <dbReference type="SAM" id="MobiDB-lite"/>
    </source>
</evidence>
<protein>
    <submittedName>
        <fullName evidence="2">Uncharacterized protein</fullName>
    </submittedName>
</protein>
<feature type="region of interest" description="Disordered" evidence="1">
    <location>
        <begin position="82"/>
        <end position="101"/>
    </location>
</feature>
<sequence>MARLRKGPGFGLSTKERDDDASRFAIAEQGQPTVDGKSVKQAQTRANTQAGNWQVEWLAGWRAVQEQLTATTGAVERGLVEEEAKKRKESEGEQSEPLEAQLAMTKERRAWACERAGGRKRGAEVERRRGGRLAGVR</sequence>
<organism evidence="2 3">
    <name type="scientific">Westerdykella ornata</name>
    <dbReference type="NCBI Taxonomy" id="318751"/>
    <lineage>
        <taxon>Eukaryota</taxon>
        <taxon>Fungi</taxon>
        <taxon>Dikarya</taxon>
        <taxon>Ascomycota</taxon>
        <taxon>Pezizomycotina</taxon>
        <taxon>Dothideomycetes</taxon>
        <taxon>Pleosporomycetidae</taxon>
        <taxon>Pleosporales</taxon>
        <taxon>Sporormiaceae</taxon>
        <taxon>Westerdykella</taxon>
    </lineage>
</organism>
<evidence type="ECO:0000313" key="3">
    <source>
        <dbReference type="Proteomes" id="UP000800097"/>
    </source>
</evidence>
<feature type="region of interest" description="Disordered" evidence="1">
    <location>
        <begin position="1"/>
        <end position="20"/>
    </location>
</feature>
<keyword evidence="3" id="KW-1185">Reference proteome</keyword>
<reference evidence="2" key="1">
    <citation type="journal article" date="2020" name="Stud. Mycol.">
        <title>101 Dothideomycetes genomes: a test case for predicting lifestyles and emergence of pathogens.</title>
        <authorList>
            <person name="Haridas S."/>
            <person name="Albert R."/>
            <person name="Binder M."/>
            <person name="Bloem J."/>
            <person name="Labutti K."/>
            <person name="Salamov A."/>
            <person name="Andreopoulos B."/>
            <person name="Baker S."/>
            <person name="Barry K."/>
            <person name="Bills G."/>
            <person name="Bluhm B."/>
            <person name="Cannon C."/>
            <person name="Castanera R."/>
            <person name="Culley D."/>
            <person name="Daum C."/>
            <person name="Ezra D."/>
            <person name="Gonzalez J."/>
            <person name="Henrissat B."/>
            <person name="Kuo A."/>
            <person name="Liang C."/>
            <person name="Lipzen A."/>
            <person name="Lutzoni F."/>
            <person name="Magnuson J."/>
            <person name="Mondo S."/>
            <person name="Nolan M."/>
            <person name="Ohm R."/>
            <person name="Pangilinan J."/>
            <person name="Park H.-J."/>
            <person name="Ramirez L."/>
            <person name="Alfaro M."/>
            <person name="Sun H."/>
            <person name="Tritt A."/>
            <person name="Yoshinaga Y."/>
            <person name="Zwiers L.-H."/>
            <person name="Turgeon B."/>
            <person name="Goodwin S."/>
            <person name="Spatafora J."/>
            <person name="Crous P."/>
            <person name="Grigoriev I."/>
        </authorList>
    </citation>
    <scope>NUCLEOTIDE SEQUENCE</scope>
    <source>
        <strain evidence="2">CBS 379.55</strain>
    </source>
</reference>
<dbReference type="EMBL" id="ML986490">
    <property type="protein sequence ID" value="KAF2277436.1"/>
    <property type="molecule type" value="Genomic_DNA"/>
</dbReference>
<feature type="compositionally biased region" description="Basic and acidic residues" evidence="1">
    <location>
        <begin position="82"/>
        <end position="91"/>
    </location>
</feature>
<gene>
    <name evidence="2" type="ORF">EI97DRAFT_457454</name>
</gene>
<accession>A0A6A6JP28</accession>
<evidence type="ECO:0000313" key="2">
    <source>
        <dbReference type="EMBL" id="KAF2277436.1"/>
    </source>
</evidence>
<feature type="region of interest" description="Disordered" evidence="1">
    <location>
        <begin position="113"/>
        <end position="137"/>
    </location>
</feature>
<dbReference type="Proteomes" id="UP000800097">
    <property type="component" value="Unassembled WGS sequence"/>
</dbReference>